<evidence type="ECO:0000313" key="3">
    <source>
        <dbReference type="Proteomes" id="UP000887013"/>
    </source>
</evidence>
<protein>
    <submittedName>
        <fullName evidence="2">Uncharacterized protein</fullName>
    </submittedName>
</protein>
<dbReference type="Proteomes" id="UP000887013">
    <property type="component" value="Unassembled WGS sequence"/>
</dbReference>
<dbReference type="AlphaFoldDB" id="A0A8X6UJP6"/>
<name>A0A8X6UJP6_NEPPI</name>
<keyword evidence="3" id="KW-1185">Reference proteome</keyword>
<evidence type="ECO:0000313" key="2">
    <source>
        <dbReference type="EMBL" id="GFU24205.1"/>
    </source>
</evidence>
<feature type="compositionally biased region" description="Polar residues" evidence="1">
    <location>
        <begin position="1"/>
        <end position="14"/>
    </location>
</feature>
<dbReference type="EMBL" id="BMAW01032125">
    <property type="protein sequence ID" value="GFU24205.1"/>
    <property type="molecule type" value="Genomic_DNA"/>
</dbReference>
<accession>A0A8X6UJP6</accession>
<evidence type="ECO:0000256" key="1">
    <source>
        <dbReference type="SAM" id="MobiDB-lite"/>
    </source>
</evidence>
<reference evidence="2" key="1">
    <citation type="submission" date="2020-08" db="EMBL/GenBank/DDBJ databases">
        <title>Multicomponent nature underlies the extraordinary mechanical properties of spider dragline silk.</title>
        <authorList>
            <person name="Kono N."/>
            <person name="Nakamura H."/>
            <person name="Mori M."/>
            <person name="Yoshida Y."/>
            <person name="Ohtoshi R."/>
            <person name="Malay A.D."/>
            <person name="Moran D.A.P."/>
            <person name="Tomita M."/>
            <person name="Numata K."/>
            <person name="Arakawa K."/>
        </authorList>
    </citation>
    <scope>NUCLEOTIDE SEQUENCE</scope>
</reference>
<comment type="caution">
    <text evidence="2">The sequence shown here is derived from an EMBL/GenBank/DDBJ whole genome shotgun (WGS) entry which is preliminary data.</text>
</comment>
<feature type="region of interest" description="Disordered" evidence="1">
    <location>
        <begin position="1"/>
        <end position="23"/>
    </location>
</feature>
<gene>
    <name evidence="2" type="ORF">NPIL_567881</name>
</gene>
<sequence>MQRPSSASTFQNSLDPPLRLNSRPTRCSTQVVSITRLTDCSHHSCAVLPQNVGAIVSHFHTNRRGPPPTPKLPLQPAISALCSAPVETQGHLVSCPQEQKAHLTPCASLAGQFNNFTRAHGS</sequence>
<organism evidence="2 3">
    <name type="scientific">Nephila pilipes</name>
    <name type="common">Giant wood spider</name>
    <name type="synonym">Nephila maculata</name>
    <dbReference type="NCBI Taxonomy" id="299642"/>
    <lineage>
        <taxon>Eukaryota</taxon>
        <taxon>Metazoa</taxon>
        <taxon>Ecdysozoa</taxon>
        <taxon>Arthropoda</taxon>
        <taxon>Chelicerata</taxon>
        <taxon>Arachnida</taxon>
        <taxon>Araneae</taxon>
        <taxon>Araneomorphae</taxon>
        <taxon>Entelegynae</taxon>
        <taxon>Araneoidea</taxon>
        <taxon>Nephilidae</taxon>
        <taxon>Nephila</taxon>
    </lineage>
</organism>
<proteinExistence type="predicted"/>